<reference evidence="2" key="1">
    <citation type="journal article" date="2023" name="Front. Plant Sci.">
        <title>Chromosomal-level genome assembly of Melastoma candidum provides insights into trichome evolution.</title>
        <authorList>
            <person name="Zhong Y."/>
            <person name="Wu W."/>
            <person name="Sun C."/>
            <person name="Zou P."/>
            <person name="Liu Y."/>
            <person name="Dai S."/>
            <person name="Zhou R."/>
        </authorList>
    </citation>
    <scope>NUCLEOTIDE SEQUENCE [LARGE SCALE GENOMIC DNA]</scope>
</reference>
<organism evidence="1 2">
    <name type="scientific">Melastoma candidum</name>
    <dbReference type="NCBI Taxonomy" id="119954"/>
    <lineage>
        <taxon>Eukaryota</taxon>
        <taxon>Viridiplantae</taxon>
        <taxon>Streptophyta</taxon>
        <taxon>Embryophyta</taxon>
        <taxon>Tracheophyta</taxon>
        <taxon>Spermatophyta</taxon>
        <taxon>Magnoliopsida</taxon>
        <taxon>eudicotyledons</taxon>
        <taxon>Gunneridae</taxon>
        <taxon>Pentapetalae</taxon>
        <taxon>rosids</taxon>
        <taxon>malvids</taxon>
        <taxon>Myrtales</taxon>
        <taxon>Melastomataceae</taxon>
        <taxon>Melastomatoideae</taxon>
        <taxon>Melastomateae</taxon>
        <taxon>Melastoma</taxon>
    </lineage>
</organism>
<keyword evidence="2" id="KW-1185">Reference proteome</keyword>
<evidence type="ECO:0000313" key="1">
    <source>
        <dbReference type="EMBL" id="KAI4380655.1"/>
    </source>
</evidence>
<dbReference type="Proteomes" id="UP001057402">
    <property type="component" value="Chromosome 3"/>
</dbReference>
<dbReference type="EMBL" id="CM042882">
    <property type="protein sequence ID" value="KAI4380655.1"/>
    <property type="molecule type" value="Genomic_DNA"/>
</dbReference>
<gene>
    <name evidence="1" type="ORF">MLD38_006822</name>
</gene>
<proteinExistence type="predicted"/>
<sequence>MDCEFAGYLQYLVYKLSEVDQAIDRDDLAVAGSVLGLSTESEWLRNANAALTSSSPEERTEADTFNSALASLITSVMKKDIQSSKVASMSSASVSERRTKLMGLANELKGL</sequence>
<accession>A0ACB9RNM4</accession>
<comment type="caution">
    <text evidence="1">The sequence shown here is derived from an EMBL/GenBank/DDBJ whole genome shotgun (WGS) entry which is preliminary data.</text>
</comment>
<evidence type="ECO:0000313" key="2">
    <source>
        <dbReference type="Proteomes" id="UP001057402"/>
    </source>
</evidence>
<protein>
    <submittedName>
        <fullName evidence="1">Uncharacterized protein</fullName>
    </submittedName>
</protein>
<name>A0ACB9RNM4_9MYRT</name>